<dbReference type="AlphaFoldDB" id="A0A1I3L9N7"/>
<sequence length="293" mass="34296">MLQHVSTELQENPLIDKYVIGGLAIILSIVVVVGALVWFFNLIESIYVDYIGGKPLFRHFYFRIRDLSPKQKHILDTEFSFYKSLNSKEQRYFRHRVHKFLSTTEFIGKEDLVITEQQRVLISATAIMLTFGYRVYAIKLVDKILVYPSSFYSNLDKAHHKGHFNPGFKAVIFSWEDFLIGYKIEDDNINLGIHEFIHAIHLSALKTGYKNSVSSYLFLSGLQEVTDFINADSNYKNKIKQSEYFRDYAFTNDFEFIAVLIENFIETPKAFKSQFPEIYNKVKRMLNFNFSGY</sequence>
<dbReference type="GO" id="GO:0005829">
    <property type="term" value="C:cytosol"/>
    <property type="evidence" value="ECO:0007669"/>
    <property type="project" value="TreeGrafter"/>
</dbReference>
<dbReference type="Pfam" id="PF06167">
    <property type="entry name" value="Peptidase_M90"/>
    <property type="match status" value="1"/>
</dbReference>
<dbReference type="CDD" id="cd20170">
    <property type="entry name" value="Peptidase_M90-like"/>
    <property type="match status" value="1"/>
</dbReference>
<organism evidence="2 3">
    <name type="scientific">Olleya namhaensis</name>
    <dbReference type="NCBI Taxonomy" id="1144750"/>
    <lineage>
        <taxon>Bacteria</taxon>
        <taxon>Pseudomonadati</taxon>
        <taxon>Bacteroidota</taxon>
        <taxon>Flavobacteriia</taxon>
        <taxon>Flavobacteriales</taxon>
        <taxon>Flavobacteriaceae</taxon>
    </lineage>
</organism>
<evidence type="ECO:0000256" key="1">
    <source>
        <dbReference type="SAM" id="Phobius"/>
    </source>
</evidence>
<dbReference type="InterPro" id="IPR042252">
    <property type="entry name" value="MtfA_N"/>
</dbReference>
<dbReference type="STRING" id="1144750.SAMN05443431_102305"/>
<protein>
    <recommendedName>
        <fullName evidence="4">Zinc-dependent peptidase</fullName>
    </recommendedName>
</protein>
<reference evidence="3" key="1">
    <citation type="submission" date="2016-10" db="EMBL/GenBank/DDBJ databases">
        <authorList>
            <person name="Varghese N."/>
            <person name="Submissions S."/>
        </authorList>
    </citation>
    <scope>NUCLEOTIDE SEQUENCE [LARGE SCALE GENOMIC DNA]</scope>
    <source>
        <strain evidence="3">DSM 28881</strain>
    </source>
</reference>
<dbReference type="InterPro" id="IPR010384">
    <property type="entry name" value="MtfA_fam"/>
</dbReference>
<feature type="transmembrane region" description="Helical" evidence="1">
    <location>
        <begin position="20"/>
        <end position="40"/>
    </location>
</feature>
<dbReference type="GO" id="GO:0004177">
    <property type="term" value="F:aminopeptidase activity"/>
    <property type="evidence" value="ECO:0007669"/>
    <property type="project" value="TreeGrafter"/>
</dbReference>
<dbReference type="PANTHER" id="PTHR30164">
    <property type="entry name" value="MTFA PEPTIDASE"/>
    <property type="match status" value="1"/>
</dbReference>
<name>A0A1I3L9N7_9FLAO</name>
<dbReference type="SUPFAM" id="SSF55486">
    <property type="entry name" value="Metalloproteases ('zincins'), catalytic domain"/>
    <property type="match status" value="1"/>
</dbReference>
<dbReference type="Proteomes" id="UP000199559">
    <property type="component" value="Unassembled WGS sequence"/>
</dbReference>
<evidence type="ECO:0000313" key="2">
    <source>
        <dbReference type="EMBL" id="SFI81542.1"/>
    </source>
</evidence>
<dbReference type="Gene3D" id="1.10.472.150">
    <property type="entry name" value="Glucose-regulated metallo-peptidase M90, N-terminal domain"/>
    <property type="match status" value="1"/>
</dbReference>
<keyword evidence="1" id="KW-0812">Transmembrane</keyword>
<keyword evidence="3" id="KW-1185">Reference proteome</keyword>
<gene>
    <name evidence="2" type="ORF">SAMN05443431_102305</name>
</gene>
<keyword evidence="1" id="KW-0472">Membrane</keyword>
<evidence type="ECO:0000313" key="3">
    <source>
        <dbReference type="Proteomes" id="UP000199559"/>
    </source>
</evidence>
<proteinExistence type="predicted"/>
<dbReference type="PANTHER" id="PTHR30164:SF2">
    <property type="entry name" value="PROTEIN MTFA"/>
    <property type="match status" value="1"/>
</dbReference>
<keyword evidence="1" id="KW-1133">Transmembrane helix</keyword>
<evidence type="ECO:0008006" key="4">
    <source>
        <dbReference type="Google" id="ProtNLM"/>
    </source>
</evidence>
<accession>A0A1I3L9N7</accession>
<dbReference type="EMBL" id="FORM01000002">
    <property type="protein sequence ID" value="SFI81542.1"/>
    <property type="molecule type" value="Genomic_DNA"/>
</dbReference>
<dbReference type="RefSeq" id="WP_090837898.1">
    <property type="nucleotide sequence ID" value="NZ_FORM01000002.1"/>
</dbReference>